<dbReference type="Pfam" id="PF14592">
    <property type="entry name" value="Chondroitinas_B"/>
    <property type="match status" value="1"/>
</dbReference>
<gene>
    <name evidence="2" type="ORF">BC739_000886</name>
</gene>
<evidence type="ECO:0000256" key="1">
    <source>
        <dbReference type="SAM" id="MobiDB-lite"/>
    </source>
</evidence>
<dbReference type="Gene3D" id="2.160.20.10">
    <property type="entry name" value="Single-stranded right-handed beta-helix, Pectin lyase-like"/>
    <property type="match status" value="1"/>
</dbReference>
<dbReference type="InterPro" id="IPR012334">
    <property type="entry name" value="Pectin_lyas_fold"/>
</dbReference>
<feature type="compositionally biased region" description="Pro residues" evidence="1">
    <location>
        <begin position="70"/>
        <end position="80"/>
    </location>
</feature>
<keyword evidence="3" id="KW-1185">Reference proteome</keyword>
<dbReference type="EMBL" id="JACJID010000001">
    <property type="protein sequence ID" value="MBA8923689.1"/>
    <property type="molecule type" value="Genomic_DNA"/>
</dbReference>
<dbReference type="RefSeq" id="WP_148309671.1">
    <property type="nucleotide sequence ID" value="NZ_BAAABQ010000062.1"/>
</dbReference>
<dbReference type="Proteomes" id="UP000517916">
    <property type="component" value="Unassembled WGS sequence"/>
</dbReference>
<evidence type="ECO:0000313" key="2">
    <source>
        <dbReference type="EMBL" id="MBA8923689.1"/>
    </source>
</evidence>
<proteinExistence type="predicted"/>
<dbReference type="InterPro" id="IPR006626">
    <property type="entry name" value="PbH1"/>
</dbReference>
<sequence>MDGRGGLGTVSVVALGNQASGLFAEYPTTHRAVTVKAGNPAVDANGHFTPEPATQVPTSGEACPHHPRGPAAPPSSPCPDPPERPPTLGAHMVRTVPLLRRLGVLVAAGLAGLLAVCGGQLASSASTATGTTPRTLTVSSPGQLPVVLAQARPGDRLEVAAGVYGAGPIRVGRSGTAQAPITIAALGQVRFTGSGGLDLTGASHVVVQGFVFANDAGLTVPGGAAGNRITRNVFQGNPGNADLTVAASDTEVDHNTFENRTAVGVYLQVVGPGAHDMAQRVHVHHNYFFNHQYKGANGGESIRFGLSGRQHAVANGLIEDNLFDKADGDSEAISVKSTNNVVRYNTIVNSRGTISLRHGWNTLVEGNILIGGTTGIRFFGNNHVIINNIVEDTAGTPMEVGGGEVRDDTTSGTDHEAADHCLVAFNTLSGTGNIVWYESSKPFPPSDDTLADNILLGHGQPAATGIGTALHFTGNILFGAPAGTLPAGAYRTIDPRLVRDAHGLLRPTATSPAIGAATGSFPQATLDIDGQTRPAAKDVGADQYNVATPARPLTTADVGSTAP</sequence>
<dbReference type="GO" id="GO:0045135">
    <property type="term" value="F:poly(beta-D-mannuronate) lyase activity"/>
    <property type="evidence" value="ECO:0007669"/>
    <property type="project" value="UniProtKB-EC"/>
</dbReference>
<comment type="caution">
    <text evidence="2">The sequence shown here is derived from an EMBL/GenBank/DDBJ whole genome shotgun (WGS) entry which is preliminary data.</text>
</comment>
<dbReference type="EC" id="4.2.2.3" evidence="2"/>
<dbReference type="SUPFAM" id="SSF51126">
    <property type="entry name" value="Pectin lyase-like"/>
    <property type="match status" value="1"/>
</dbReference>
<organism evidence="2 3">
    <name type="scientific">Kutzneria viridogrisea</name>
    <dbReference type="NCBI Taxonomy" id="47990"/>
    <lineage>
        <taxon>Bacteria</taxon>
        <taxon>Bacillati</taxon>
        <taxon>Actinomycetota</taxon>
        <taxon>Actinomycetes</taxon>
        <taxon>Pseudonocardiales</taxon>
        <taxon>Pseudonocardiaceae</taxon>
        <taxon>Kutzneria</taxon>
    </lineage>
</organism>
<feature type="region of interest" description="Disordered" evidence="1">
    <location>
        <begin position="43"/>
        <end position="88"/>
    </location>
</feature>
<dbReference type="SMART" id="SM00710">
    <property type="entry name" value="PbH1"/>
    <property type="match status" value="6"/>
</dbReference>
<reference evidence="2 3" key="1">
    <citation type="submission" date="2020-08" db="EMBL/GenBank/DDBJ databases">
        <title>Genomic Encyclopedia of Archaeal and Bacterial Type Strains, Phase II (KMG-II): from individual species to whole genera.</title>
        <authorList>
            <person name="Goeker M."/>
        </authorList>
    </citation>
    <scope>NUCLEOTIDE SEQUENCE [LARGE SCALE GENOMIC DNA]</scope>
    <source>
        <strain evidence="2 3">DSM 43850</strain>
    </source>
</reference>
<keyword evidence="2" id="KW-0456">Lyase</keyword>
<protein>
    <submittedName>
        <fullName evidence="2">Poly(Beta-D-mannuronate) lyase</fullName>
        <ecNumber evidence="2">4.2.2.3</ecNumber>
    </submittedName>
</protein>
<dbReference type="CDD" id="cd14251">
    <property type="entry name" value="PL-6"/>
    <property type="match status" value="1"/>
</dbReference>
<dbReference type="InterPro" id="IPR039513">
    <property type="entry name" value="PL-6"/>
</dbReference>
<evidence type="ECO:0000313" key="3">
    <source>
        <dbReference type="Proteomes" id="UP000517916"/>
    </source>
</evidence>
<accession>A0ABR6B9Z4</accession>
<dbReference type="InterPro" id="IPR011050">
    <property type="entry name" value="Pectin_lyase_fold/virulence"/>
</dbReference>
<name>A0ABR6B9Z4_9PSEU</name>